<organism evidence="4 5">
    <name type="scientific">Lottia gigantea</name>
    <name type="common">Giant owl limpet</name>
    <dbReference type="NCBI Taxonomy" id="225164"/>
    <lineage>
        <taxon>Eukaryota</taxon>
        <taxon>Metazoa</taxon>
        <taxon>Spiralia</taxon>
        <taxon>Lophotrochozoa</taxon>
        <taxon>Mollusca</taxon>
        <taxon>Gastropoda</taxon>
        <taxon>Patellogastropoda</taxon>
        <taxon>Lottioidea</taxon>
        <taxon>Lottiidae</taxon>
        <taxon>Lottia</taxon>
    </lineage>
</organism>
<dbReference type="InterPro" id="IPR050425">
    <property type="entry name" value="NAD(P)_dehydrat-like"/>
</dbReference>
<dbReference type="CTD" id="20236132"/>
<dbReference type="Proteomes" id="UP000030746">
    <property type="component" value="Unassembled WGS sequence"/>
</dbReference>
<dbReference type="InterPro" id="IPR001509">
    <property type="entry name" value="Epimerase_deHydtase"/>
</dbReference>
<evidence type="ECO:0000259" key="3">
    <source>
        <dbReference type="Pfam" id="PF01370"/>
    </source>
</evidence>
<dbReference type="CDD" id="cd05227">
    <property type="entry name" value="AR_SDR_e"/>
    <property type="match status" value="1"/>
</dbReference>
<dbReference type="GeneID" id="20236132"/>
<dbReference type="Gene3D" id="3.40.50.720">
    <property type="entry name" value="NAD(P)-binding Rossmann-like Domain"/>
    <property type="match status" value="1"/>
</dbReference>
<sequence>MFSDSVVLVTGASGFIASHIVKLLQEEDFRVRGTVRSLTNEDKLKRLNSLCPHAKHKLELLEADLLMPKTWESAVKDVEFVIHVASPSPDDDGGDIIKVAVDGTINVLKACANANTVKRIVLTSSCMAVFMVNRPSEVIRKEDDWSDPSELEPYSRSKTLAEKAAWDFVKELPADKKIELAVINPAFVIGPVLHGSNGTSQELIKRLLERSIPAVPNCNITIVDVRDVALAHVRAMKLSEAAGMRHIVATANVSFPTIAQILKKEFLPQGYYVPTMVAPYFILWFASWFDKVIKLILPQVGRDYQFDDTRMKNVLEISPRSISESVIDMAYSMIESGLVFKSDKYHGPPRAAK</sequence>
<dbReference type="PANTHER" id="PTHR10366:SF564">
    <property type="entry name" value="STEROL-4-ALPHA-CARBOXYLATE 3-DEHYDROGENASE, DECARBOXYLATING"/>
    <property type="match status" value="1"/>
</dbReference>
<dbReference type="KEGG" id="lgi:LOTGIDRAFT_153873"/>
<dbReference type="PANTHER" id="PTHR10366">
    <property type="entry name" value="NAD DEPENDENT EPIMERASE/DEHYDRATASE"/>
    <property type="match status" value="1"/>
</dbReference>
<dbReference type="AlphaFoldDB" id="V4A8R6"/>
<dbReference type="RefSeq" id="XP_009058120.1">
    <property type="nucleotide sequence ID" value="XM_009059872.1"/>
</dbReference>
<dbReference type="OMA" id="RYILGHQ"/>
<dbReference type="STRING" id="225164.V4A8R6"/>
<dbReference type="FunFam" id="3.40.50.720:FF:000336">
    <property type="entry name" value="Aldehyde reductase"/>
    <property type="match status" value="1"/>
</dbReference>
<dbReference type="Pfam" id="PF01370">
    <property type="entry name" value="Epimerase"/>
    <property type="match status" value="1"/>
</dbReference>
<reference evidence="4 5" key="1">
    <citation type="journal article" date="2013" name="Nature">
        <title>Insights into bilaterian evolution from three spiralian genomes.</title>
        <authorList>
            <person name="Simakov O."/>
            <person name="Marletaz F."/>
            <person name="Cho S.J."/>
            <person name="Edsinger-Gonzales E."/>
            <person name="Havlak P."/>
            <person name="Hellsten U."/>
            <person name="Kuo D.H."/>
            <person name="Larsson T."/>
            <person name="Lv J."/>
            <person name="Arendt D."/>
            <person name="Savage R."/>
            <person name="Osoegawa K."/>
            <person name="de Jong P."/>
            <person name="Grimwood J."/>
            <person name="Chapman J.A."/>
            <person name="Shapiro H."/>
            <person name="Aerts A."/>
            <person name="Otillar R.P."/>
            <person name="Terry A.Y."/>
            <person name="Boore J.L."/>
            <person name="Grigoriev I.V."/>
            <person name="Lindberg D.R."/>
            <person name="Seaver E.C."/>
            <person name="Weisblat D.A."/>
            <person name="Putnam N.H."/>
            <person name="Rokhsar D.S."/>
        </authorList>
    </citation>
    <scope>NUCLEOTIDE SEQUENCE [LARGE SCALE GENOMIC DNA]</scope>
</reference>
<comment type="similarity">
    <text evidence="2">Belongs to the NAD(P)-dependent epimerase/dehydratase family. Dihydroflavonol-4-reductase subfamily.</text>
</comment>
<dbReference type="HOGENOM" id="CLU_007383_9_2_1"/>
<keyword evidence="1" id="KW-0560">Oxidoreductase</keyword>
<evidence type="ECO:0000313" key="4">
    <source>
        <dbReference type="EMBL" id="ESO91430.1"/>
    </source>
</evidence>
<dbReference type="EMBL" id="KB202283">
    <property type="protein sequence ID" value="ESO91430.1"/>
    <property type="molecule type" value="Genomic_DNA"/>
</dbReference>
<name>V4A8R6_LOTGI</name>
<feature type="domain" description="NAD-dependent epimerase/dehydratase" evidence="3">
    <location>
        <begin position="7"/>
        <end position="241"/>
    </location>
</feature>
<evidence type="ECO:0000256" key="1">
    <source>
        <dbReference type="ARBA" id="ARBA00023002"/>
    </source>
</evidence>
<keyword evidence="5" id="KW-1185">Reference proteome</keyword>
<dbReference type="SUPFAM" id="SSF51735">
    <property type="entry name" value="NAD(P)-binding Rossmann-fold domains"/>
    <property type="match status" value="1"/>
</dbReference>
<evidence type="ECO:0000256" key="2">
    <source>
        <dbReference type="ARBA" id="ARBA00023445"/>
    </source>
</evidence>
<dbReference type="GO" id="GO:0016616">
    <property type="term" value="F:oxidoreductase activity, acting on the CH-OH group of donors, NAD or NADP as acceptor"/>
    <property type="evidence" value="ECO:0007669"/>
    <property type="project" value="TreeGrafter"/>
</dbReference>
<dbReference type="InterPro" id="IPR036291">
    <property type="entry name" value="NAD(P)-bd_dom_sf"/>
</dbReference>
<accession>V4A8R6</accession>
<gene>
    <name evidence="4" type="ORF">LOTGIDRAFT_153873</name>
</gene>
<proteinExistence type="inferred from homology"/>
<dbReference type="OrthoDB" id="2735536at2759"/>
<evidence type="ECO:0000313" key="5">
    <source>
        <dbReference type="Proteomes" id="UP000030746"/>
    </source>
</evidence>
<protein>
    <recommendedName>
        <fullName evidence="3">NAD-dependent epimerase/dehydratase domain-containing protein</fullName>
    </recommendedName>
</protein>